<evidence type="ECO:0008006" key="3">
    <source>
        <dbReference type="Google" id="ProtNLM"/>
    </source>
</evidence>
<dbReference type="GeneID" id="85016116"/>
<proteinExistence type="predicted"/>
<dbReference type="Proteomes" id="UP000182771">
    <property type="component" value="Unassembled WGS sequence"/>
</dbReference>
<comment type="caution">
    <text evidence="1">The sequence shown here is derived from an EMBL/GenBank/DDBJ whole genome shotgun (WGS) entry which is preliminary data.</text>
</comment>
<evidence type="ECO:0000313" key="1">
    <source>
        <dbReference type="EMBL" id="SDW36182.1"/>
    </source>
</evidence>
<keyword evidence="2" id="KW-1185">Reference proteome</keyword>
<name>A0A1H2SX52_9FLAO</name>
<accession>A0A1H2SX52</accession>
<evidence type="ECO:0000313" key="2">
    <source>
        <dbReference type="Proteomes" id="UP000182771"/>
    </source>
</evidence>
<dbReference type="AlphaFoldDB" id="A0A1H2SX52"/>
<organism evidence="1 2">
    <name type="scientific">Capnocytophaga granulosa</name>
    <dbReference type="NCBI Taxonomy" id="45242"/>
    <lineage>
        <taxon>Bacteria</taxon>
        <taxon>Pseudomonadati</taxon>
        <taxon>Bacteroidota</taxon>
        <taxon>Flavobacteriia</taxon>
        <taxon>Flavobacteriales</taxon>
        <taxon>Flavobacteriaceae</taxon>
        <taxon>Capnocytophaga</taxon>
    </lineage>
</organism>
<protein>
    <recommendedName>
        <fullName evidence="3">Polymer-forming protein</fullName>
    </recommendedName>
</protein>
<sequence>MELKEIRFNESNIQLKDNLVKGSILPEKVAELTRTITIQGNTLIEGPVYAHKLEIQNGDLEIQGAVFTQLELYINSEAKGNISFAKSVGSANSIVSRASNVKLIFHSDINAKSVTLYNAFVAGSIYADEVILENSVVCGGVFSTQEIDLKNCIVGTFNAPSVRVEGLLYLLLPSAFSIEKMLTTADTRLYNLSLADLGALYRGLEQAPNSGKIAMDTETDEIKSHLADEHVQKTLRSYTVIGKVLAADLLDTDKFQNHFLLTAASLGSQLLKTYDLGPNKEGEPSLLTIENIRDFFFDILNGKIDIQEINSKFNISDITGKF</sequence>
<dbReference type="RefSeq" id="WP_016420376.1">
    <property type="nucleotide sequence ID" value="NZ_FNND01000002.1"/>
</dbReference>
<gene>
    <name evidence="1" type="ORF">SAMN05444420_10214</name>
</gene>
<dbReference type="EMBL" id="FNND01000002">
    <property type="protein sequence ID" value="SDW36182.1"/>
    <property type="molecule type" value="Genomic_DNA"/>
</dbReference>
<reference evidence="1 2" key="1">
    <citation type="submission" date="2016-10" db="EMBL/GenBank/DDBJ databases">
        <authorList>
            <person name="Varghese N."/>
            <person name="Submissions S."/>
        </authorList>
    </citation>
    <scope>NUCLEOTIDE SEQUENCE [LARGE SCALE GENOMIC DNA]</scope>
    <source>
        <strain evidence="1 2">DSM 11449</strain>
    </source>
</reference>